<dbReference type="Pfam" id="PF01912">
    <property type="entry name" value="eIF-6"/>
    <property type="match status" value="1"/>
</dbReference>
<dbReference type="InterPro" id="IPR002769">
    <property type="entry name" value="eIF6"/>
</dbReference>
<dbReference type="Proteomes" id="UP000657075">
    <property type="component" value="Unassembled WGS sequence"/>
</dbReference>
<keyword evidence="1 3" id="KW-0396">Initiation factor</keyword>
<name>A0A830E307_9CREN</name>
<dbReference type="EMBL" id="AP026830">
    <property type="protein sequence ID" value="BDR92813.1"/>
    <property type="molecule type" value="Genomic_DNA"/>
</dbReference>
<accession>A0A830E307</accession>
<evidence type="ECO:0000313" key="5">
    <source>
        <dbReference type="EMBL" id="GGI81937.1"/>
    </source>
</evidence>
<organism evidence="5 6">
    <name type="scientific">Vulcanisaeta souniana JCM 11219</name>
    <dbReference type="NCBI Taxonomy" id="1293586"/>
    <lineage>
        <taxon>Archaea</taxon>
        <taxon>Thermoproteota</taxon>
        <taxon>Thermoprotei</taxon>
        <taxon>Thermoproteales</taxon>
        <taxon>Thermoproteaceae</taxon>
        <taxon>Vulcanisaeta</taxon>
    </lineage>
</organism>
<evidence type="ECO:0000313" key="7">
    <source>
        <dbReference type="Proteomes" id="UP001060771"/>
    </source>
</evidence>
<protein>
    <recommendedName>
        <fullName evidence="3">Translation initiation factor 6</fullName>
        <shortName evidence="3">aIF-6</shortName>
    </recommendedName>
</protein>
<gene>
    <name evidence="3" type="primary">eif6</name>
    <name evidence="5" type="ORF">GCM10007112_18330</name>
    <name evidence="4" type="ORF">Vsou_19060</name>
</gene>
<proteinExistence type="inferred from homology"/>
<dbReference type="SUPFAM" id="SSF55909">
    <property type="entry name" value="Pentein"/>
    <property type="match status" value="1"/>
</dbReference>
<comment type="function">
    <text evidence="3">Binds to the 50S ribosomal subunit and prevents its association with the 30S ribosomal subunit to form the 70S initiation complex.</text>
</comment>
<dbReference type="NCBIfam" id="TIGR00323">
    <property type="entry name" value="eIF-6"/>
    <property type="match status" value="1"/>
</dbReference>
<dbReference type="GO" id="GO:0042256">
    <property type="term" value="P:cytosolic ribosome assembly"/>
    <property type="evidence" value="ECO:0007669"/>
    <property type="project" value="InterPro"/>
</dbReference>
<dbReference type="PIRSF" id="PIRSF006413">
    <property type="entry name" value="IF-6"/>
    <property type="match status" value="1"/>
</dbReference>
<dbReference type="PANTHER" id="PTHR10784">
    <property type="entry name" value="TRANSLATION INITIATION FACTOR 6"/>
    <property type="match status" value="1"/>
</dbReference>
<reference evidence="4" key="4">
    <citation type="journal article" date="2023" name="Microbiol. Resour. Announc.">
        <title>Complete Genome Sequence of Vulcanisaeta souniana Strain IC-059, a Hyperthermophilic Archaeon Isolated from Hot Spring Water in Japan.</title>
        <authorList>
            <person name="Kato S."/>
            <person name="Itoh T."/>
            <person name="Wu L."/>
            <person name="Ma J."/>
            <person name="Ohkuma M."/>
        </authorList>
    </citation>
    <scope>NUCLEOTIDE SEQUENCE</scope>
    <source>
        <strain evidence="4">JCM 11219</strain>
    </source>
</reference>
<dbReference type="GO" id="GO:0003743">
    <property type="term" value="F:translation initiation factor activity"/>
    <property type="evidence" value="ECO:0007669"/>
    <property type="project" value="UniProtKB-UniRule"/>
</dbReference>
<dbReference type="Proteomes" id="UP001060771">
    <property type="component" value="Chromosome"/>
</dbReference>
<dbReference type="EMBL" id="BMNM01000008">
    <property type="protein sequence ID" value="GGI81937.1"/>
    <property type="molecule type" value="Genomic_DNA"/>
</dbReference>
<keyword evidence="7" id="KW-1185">Reference proteome</keyword>
<dbReference type="AlphaFoldDB" id="A0A830E307"/>
<keyword evidence="2 3" id="KW-0648">Protein biosynthesis</keyword>
<evidence type="ECO:0000313" key="4">
    <source>
        <dbReference type="EMBL" id="BDR92813.1"/>
    </source>
</evidence>
<reference evidence="5" key="2">
    <citation type="submission" date="2020-09" db="EMBL/GenBank/DDBJ databases">
        <authorList>
            <person name="Sun Q."/>
            <person name="Ohkuma M."/>
        </authorList>
    </citation>
    <scope>NUCLEOTIDE SEQUENCE</scope>
    <source>
        <strain evidence="5">JCM 11219</strain>
    </source>
</reference>
<evidence type="ECO:0000313" key="6">
    <source>
        <dbReference type="Proteomes" id="UP000657075"/>
    </source>
</evidence>
<dbReference type="HAMAP" id="MF_00032">
    <property type="entry name" value="eIF_6"/>
    <property type="match status" value="1"/>
</dbReference>
<dbReference type="Gene3D" id="3.75.10.10">
    <property type="entry name" value="L-arginine/glycine Amidinotransferase, Chain A"/>
    <property type="match status" value="1"/>
</dbReference>
<dbReference type="RefSeq" id="WP_188603669.1">
    <property type="nucleotide sequence ID" value="NZ_AP026830.1"/>
</dbReference>
<dbReference type="GeneID" id="76207446"/>
<reference evidence="7" key="3">
    <citation type="submission" date="2022-09" db="EMBL/GenBank/DDBJ databases">
        <title>Complete genome sequence of Vulcanisaeta souniana.</title>
        <authorList>
            <person name="Kato S."/>
            <person name="Itoh T."/>
            <person name="Ohkuma M."/>
        </authorList>
    </citation>
    <scope>NUCLEOTIDE SEQUENCE [LARGE SCALE GENOMIC DNA]</scope>
    <source>
        <strain evidence="7">JCM 11219</strain>
    </source>
</reference>
<dbReference type="GO" id="GO:0043022">
    <property type="term" value="F:ribosome binding"/>
    <property type="evidence" value="ECO:0007669"/>
    <property type="project" value="InterPro"/>
</dbReference>
<dbReference type="OrthoDB" id="33582at2157"/>
<reference evidence="5" key="1">
    <citation type="journal article" date="2014" name="Int. J. Syst. Evol. Microbiol.">
        <title>Complete genome sequence of Corynebacterium casei LMG S-19264T (=DSM 44701T), isolated from a smear-ripened cheese.</title>
        <authorList>
            <consortium name="US DOE Joint Genome Institute (JGI-PGF)"/>
            <person name="Walter F."/>
            <person name="Albersmeier A."/>
            <person name="Kalinowski J."/>
            <person name="Ruckert C."/>
        </authorList>
    </citation>
    <scope>NUCLEOTIDE SEQUENCE</scope>
    <source>
        <strain evidence="5">JCM 11219</strain>
    </source>
</reference>
<evidence type="ECO:0000256" key="2">
    <source>
        <dbReference type="ARBA" id="ARBA00022917"/>
    </source>
</evidence>
<dbReference type="SMART" id="SM00654">
    <property type="entry name" value="eIF6"/>
    <property type="match status" value="1"/>
</dbReference>
<evidence type="ECO:0000256" key="1">
    <source>
        <dbReference type="ARBA" id="ARBA00022540"/>
    </source>
</evidence>
<evidence type="ECO:0000256" key="3">
    <source>
        <dbReference type="HAMAP-Rule" id="MF_00032"/>
    </source>
</evidence>
<sequence>MSKRRFEVAPLSIYGASTIGVYIFTNNAFTVVPMDVPDKVINSIRDTLGTTVVKASLAKSPLIGIFIVGNDNGVLIPSIVTEEEINELEKGGFRVSVIRTRYTAIANLILTNNKKTVVSPIIEKEFINLIRDTLGTEVIIDEICGTYLVGSIAVANDRGVLLSPDAKDEDVKKVRDYFGLPVSVGTVNRGRSFLRSGLVVNNNGGLVGNDTTGFEIVRIMQVLGGE</sequence>
<comment type="similarity">
    <text evidence="3">Belongs to the eIF-6 family.</text>
</comment>
<dbReference type="NCBIfam" id="NF003126">
    <property type="entry name" value="PRK04046.1-1"/>
    <property type="match status" value="1"/>
</dbReference>